<sequence length="342" mass="39457">LQCENKVEWTAAIARDLCAINDLNIWEIVELENNYKLVGTTWVFKIKKNHFKQTIEHKACLCAQGFTQTPGIDFEKTYAPTGRLNSLRALVAHSCTNNLGFHQIDVESSFLNALLSETVYLSIPQGLTIDCQKYCLRRKRAIYGLKQAPLAWYNHLKNWLQRIGFSECKLDPCVFYCKQPDALWIYIRVDDMVLFERNTQPFKEQISKEFSIKDIGPADLLLGVKIYQLKEGIMLNQHTTNSQRAPFSRNGRLKEGLQRNESQLKKCSQLIDVERTTVPFSVVIDKRTTAENTVLLSQEQCDLTLKRSLPQRSRRGASKLLRRFHHIMNSSLSQSHCFCTLH</sequence>
<dbReference type="Pfam" id="PF07727">
    <property type="entry name" value="RVT_2"/>
    <property type="match status" value="1"/>
</dbReference>
<dbReference type="AlphaFoldDB" id="A0A9Q3DHD3"/>
<organism evidence="2 3">
    <name type="scientific">Austropuccinia psidii MF-1</name>
    <dbReference type="NCBI Taxonomy" id="1389203"/>
    <lineage>
        <taxon>Eukaryota</taxon>
        <taxon>Fungi</taxon>
        <taxon>Dikarya</taxon>
        <taxon>Basidiomycota</taxon>
        <taxon>Pucciniomycotina</taxon>
        <taxon>Pucciniomycetes</taxon>
        <taxon>Pucciniales</taxon>
        <taxon>Sphaerophragmiaceae</taxon>
        <taxon>Austropuccinia</taxon>
    </lineage>
</organism>
<feature type="non-terminal residue" evidence="2">
    <location>
        <position position="1"/>
    </location>
</feature>
<proteinExistence type="predicted"/>
<accession>A0A9Q3DHD3</accession>
<comment type="caution">
    <text evidence="2">The sequence shown here is derived from an EMBL/GenBank/DDBJ whole genome shotgun (WGS) entry which is preliminary data.</text>
</comment>
<keyword evidence="3" id="KW-1185">Reference proteome</keyword>
<reference evidence="2" key="1">
    <citation type="submission" date="2021-03" db="EMBL/GenBank/DDBJ databases">
        <title>Draft genome sequence of rust myrtle Austropuccinia psidii MF-1, a brazilian biotype.</title>
        <authorList>
            <person name="Quecine M.C."/>
            <person name="Pachon D.M.R."/>
            <person name="Bonatelli M.L."/>
            <person name="Correr F.H."/>
            <person name="Franceschini L.M."/>
            <person name="Leite T.F."/>
            <person name="Margarido G.R.A."/>
            <person name="Almeida C.A."/>
            <person name="Ferrarezi J.A."/>
            <person name="Labate C.A."/>
        </authorList>
    </citation>
    <scope>NUCLEOTIDE SEQUENCE</scope>
    <source>
        <strain evidence="2">MF-1</strain>
    </source>
</reference>
<evidence type="ECO:0000313" key="3">
    <source>
        <dbReference type="Proteomes" id="UP000765509"/>
    </source>
</evidence>
<protein>
    <recommendedName>
        <fullName evidence="1">Reverse transcriptase Ty1/copia-type domain-containing protein</fullName>
    </recommendedName>
</protein>
<evidence type="ECO:0000259" key="1">
    <source>
        <dbReference type="Pfam" id="PF07727"/>
    </source>
</evidence>
<dbReference type="SUPFAM" id="SSF56672">
    <property type="entry name" value="DNA/RNA polymerases"/>
    <property type="match status" value="1"/>
</dbReference>
<feature type="domain" description="Reverse transcriptase Ty1/copia-type" evidence="1">
    <location>
        <begin position="24"/>
        <end position="239"/>
    </location>
</feature>
<dbReference type="EMBL" id="AVOT02016639">
    <property type="protein sequence ID" value="MBW0502072.1"/>
    <property type="molecule type" value="Genomic_DNA"/>
</dbReference>
<dbReference type="InterPro" id="IPR013103">
    <property type="entry name" value="RVT_2"/>
</dbReference>
<gene>
    <name evidence="2" type="ORF">O181_041787</name>
</gene>
<dbReference type="InterPro" id="IPR043502">
    <property type="entry name" value="DNA/RNA_pol_sf"/>
</dbReference>
<dbReference type="OrthoDB" id="125830at2759"/>
<dbReference type="Proteomes" id="UP000765509">
    <property type="component" value="Unassembled WGS sequence"/>
</dbReference>
<name>A0A9Q3DHD3_9BASI</name>
<evidence type="ECO:0000313" key="2">
    <source>
        <dbReference type="EMBL" id="MBW0502072.1"/>
    </source>
</evidence>